<sequence length="76" mass="8023">MCASDTRVPAAFSGSSRPDEGDAQRLASSPKPPIVIRATRSSVCGSGQPLITMFGRNRFIGTGSAPLHDPRVQIIQ</sequence>
<gene>
    <name evidence="2" type="ORF">C8D88_1367</name>
</gene>
<dbReference type="EMBL" id="QGHB01000036">
    <property type="protein sequence ID" value="PWK77479.1"/>
    <property type="molecule type" value="Genomic_DNA"/>
</dbReference>
<evidence type="ECO:0000313" key="2">
    <source>
        <dbReference type="EMBL" id="PWK77479.1"/>
    </source>
</evidence>
<comment type="caution">
    <text evidence="2">The sequence shown here is derived from an EMBL/GenBank/DDBJ whole genome shotgun (WGS) entry which is preliminary data.</text>
</comment>
<feature type="region of interest" description="Disordered" evidence="1">
    <location>
        <begin position="1"/>
        <end position="32"/>
    </location>
</feature>
<reference evidence="2 3" key="1">
    <citation type="submission" date="2018-05" db="EMBL/GenBank/DDBJ databases">
        <title>Genomic Encyclopedia of Type Strains, Phase IV (KMG-IV): sequencing the most valuable type-strain genomes for metagenomic binning, comparative biology and taxonomic classification.</title>
        <authorList>
            <person name="Goeker M."/>
        </authorList>
    </citation>
    <scope>NUCLEOTIDE SEQUENCE [LARGE SCALE GENOMIC DNA]</scope>
    <source>
        <strain evidence="2 3">DSM 45480</strain>
    </source>
</reference>
<organism evidence="2 3">
    <name type="scientific">Lentzea atacamensis</name>
    <dbReference type="NCBI Taxonomy" id="531938"/>
    <lineage>
        <taxon>Bacteria</taxon>
        <taxon>Bacillati</taxon>
        <taxon>Actinomycetota</taxon>
        <taxon>Actinomycetes</taxon>
        <taxon>Pseudonocardiales</taxon>
        <taxon>Pseudonocardiaceae</taxon>
        <taxon>Lentzea</taxon>
    </lineage>
</organism>
<dbReference type="AlphaFoldDB" id="A0A316H8L2"/>
<evidence type="ECO:0000256" key="1">
    <source>
        <dbReference type="SAM" id="MobiDB-lite"/>
    </source>
</evidence>
<dbReference type="Proteomes" id="UP000246005">
    <property type="component" value="Unassembled WGS sequence"/>
</dbReference>
<name>A0A316H8L2_9PSEU</name>
<protein>
    <submittedName>
        <fullName evidence="2">Uncharacterized protein</fullName>
    </submittedName>
</protein>
<accession>A0A316H8L2</accession>
<proteinExistence type="predicted"/>
<evidence type="ECO:0000313" key="3">
    <source>
        <dbReference type="Proteomes" id="UP000246005"/>
    </source>
</evidence>